<keyword evidence="3" id="KW-1185">Reference proteome</keyword>
<protein>
    <submittedName>
        <fullName evidence="2">Uncharacterized protein</fullName>
    </submittedName>
</protein>
<feature type="compositionally biased region" description="Basic residues" evidence="1">
    <location>
        <begin position="95"/>
        <end position="108"/>
    </location>
</feature>
<organism evidence="2 3">
    <name type="scientific">Miscanthus lutarioriparius</name>
    <dbReference type="NCBI Taxonomy" id="422564"/>
    <lineage>
        <taxon>Eukaryota</taxon>
        <taxon>Viridiplantae</taxon>
        <taxon>Streptophyta</taxon>
        <taxon>Embryophyta</taxon>
        <taxon>Tracheophyta</taxon>
        <taxon>Spermatophyta</taxon>
        <taxon>Magnoliopsida</taxon>
        <taxon>Liliopsida</taxon>
        <taxon>Poales</taxon>
        <taxon>Poaceae</taxon>
        <taxon>PACMAD clade</taxon>
        <taxon>Panicoideae</taxon>
        <taxon>Andropogonodae</taxon>
        <taxon>Andropogoneae</taxon>
        <taxon>Saccharinae</taxon>
        <taxon>Miscanthus</taxon>
    </lineage>
</organism>
<dbReference type="InterPro" id="IPR038943">
    <property type="entry name" value="PLDrp1-like"/>
</dbReference>
<feature type="region of interest" description="Disordered" evidence="1">
    <location>
        <begin position="95"/>
        <end position="118"/>
    </location>
</feature>
<evidence type="ECO:0000256" key="1">
    <source>
        <dbReference type="SAM" id="MobiDB-lite"/>
    </source>
</evidence>
<sequence>MAPADAGDFLLDEDDDDFFGELNPHPYRGGYDLAATFGTPLPPSSNICYPVSSSAATAATAAPLSPRRLRPHRSQRILGQRNPMALRKRCGVWHTKSRRTGRRGKGRRGGAGGPVRGTADCGGQLHGSCLCDQERKREDAFSVEVEVVPPSVAVGIVEADDATGELVQTNDLSWHSNNRDEADTYSQSMSNSYYTPSFAQSYGLHGVLGKPDWFLNFSYSESNQAEEFQREAALSYDIECKISDQPIHCYHHHCYIQALDVQVEPPEPSSSERLEYYEHFSTYHDQSDIHILETPAHAHNIQSYTRTYDLPLEPFKPSYSQNWGFYDAYTQGNALENDKHSLISGEYGGIGSLFISPFYPGETESFELAPRDEHASFEHNCHNLIYRNMPMDDVSLITQPYSDY</sequence>
<proteinExistence type="predicted"/>
<name>A0A811MEX6_9POAL</name>
<dbReference type="GO" id="GO:0070300">
    <property type="term" value="F:phosphatidic acid binding"/>
    <property type="evidence" value="ECO:0007669"/>
    <property type="project" value="InterPro"/>
</dbReference>
<gene>
    <name evidence="2" type="ORF">NCGR_LOCUS1664</name>
</gene>
<evidence type="ECO:0000313" key="3">
    <source>
        <dbReference type="Proteomes" id="UP000604825"/>
    </source>
</evidence>
<dbReference type="PANTHER" id="PTHR33971:SF7">
    <property type="match status" value="1"/>
</dbReference>
<comment type="caution">
    <text evidence="2">The sequence shown here is derived from an EMBL/GenBank/DDBJ whole genome shotgun (WGS) entry which is preliminary data.</text>
</comment>
<accession>A0A811MEX6</accession>
<dbReference type="OrthoDB" id="768992at2759"/>
<evidence type="ECO:0000313" key="2">
    <source>
        <dbReference type="EMBL" id="CAD6203506.1"/>
    </source>
</evidence>
<dbReference type="AlphaFoldDB" id="A0A811MEX6"/>
<dbReference type="PANTHER" id="PTHR33971">
    <property type="entry name" value="OS06G0232000 PROTEIN"/>
    <property type="match status" value="1"/>
</dbReference>
<dbReference type="EMBL" id="CAJGYO010000001">
    <property type="protein sequence ID" value="CAD6203506.1"/>
    <property type="molecule type" value="Genomic_DNA"/>
</dbReference>
<dbReference type="Proteomes" id="UP000604825">
    <property type="component" value="Unassembled WGS sequence"/>
</dbReference>
<reference evidence="2" key="1">
    <citation type="submission" date="2020-10" db="EMBL/GenBank/DDBJ databases">
        <authorList>
            <person name="Han B."/>
            <person name="Lu T."/>
            <person name="Zhao Q."/>
            <person name="Huang X."/>
            <person name="Zhao Y."/>
        </authorList>
    </citation>
    <scope>NUCLEOTIDE SEQUENCE</scope>
</reference>